<evidence type="ECO:0000313" key="10">
    <source>
        <dbReference type="EMBL" id="NOU78706.1"/>
    </source>
</evidence>
<dbReference type="PROSITE" id="PS50847">
    <property type="entry name" value="GRAM_POS_ANCHORING"/>
    <property type="match status" value="1"/>
</dbReference>
<keyword evidence="4" id="KW-0964">Secreted</keyword>
<dbReference type="InterPro" id="IPR008456">
    <property type="entry name" value="Collagen-bd_dom"/>
</dbReference>
<keyword evidence="8" id="KW-1133">Transmembrane helix</keyword>
<feature type="transmembrane region" description="Helical" evidence="8">
    <location>
        <begin position="1180"/>
        <end position="1200"/>
    </location>
</feature>
<evidence type="ECO:0000256" key="8">
    <source>
        <dbReference type="SAM" id="Phobius"/>
    </source>
</evidence>
<feature type="domain" description="Gram-positive cocci surface proteins LPxTG" evidence="9">
    <location>
        <begin position="1171"/>
        <end position="1207"/>
    </location>
</feature>
<evidence type="ECO:0000256" key="6">
    <source>
        <dbReference type="ARBA" id="ARBA00023088"/>
    </source>
</evidence>
<keyword evidence="5" id="KW-0732">Signal</keyword>
<evidence type="ECO:0000256" key="2">
    <source>
        <dbReference type="ARBA" id="ARBA00007257"/>
    </source>
</evidence>
<dbReference type="SUPFAM" id="SSF49478">
    <property type="entry name" value="Cna protein B-type domain"/>
    <property type="match status" value="1"/>
</dbReference>
<dbReference type="Gene3D" id="2.60.40.10">
    <property type="entry name" value="Immunoglobulins"/>
    <property type="match status" value="1"/>
</dbReference>
<dbReference type="Gene3D" id="2.60.40.740">
    <property type="match status" value="5"/>
</dbReference>
<dbReference type="InterPro" id="IPR008966">
    <property type="entry name" value="Adhesion_dom_sf"/>
</dbReference>
<reference evidence="10 11" key="1">
    <citation type="submission" date="2019-10" db="EMBL/GenBank/DDBJ databases">
        <title>Description of Paenibacillus terricola sp. nov.</title>
        <authorList>
            <person name="Carlier A."/>
            <person name="Qi S."/>
        </authorList>
    </citation>
    <scope>NUCLEOTIDE SEQUENCE [LARGE SCALE GENOMIC DNA]</scope>
    <source>
        <strain evidence="10 11">LMG 31459</strain>
    </source>
</reference>
<keyword evidence="6" id="KW-0572">Peptidoglycan-anchor</keyword>
<accession>A0ABX1YFD3</accession>
<name>A0ABX1YFD3_9BACL</name>
<dbReference type="InterPro" id="IPR041171">
    <property type="entry name" value="SDR_Ig"/>
</dbReference>
<gene>
    <name evidence="10" type="ORF">GC101_07395</name>
</gene>
<dbReference type="PANTHER" id="PTHR36108:SF13">
    <property type="entry name" value="COLOSSIN-B-RELATED"/>
    <property type="match status" value="1"/>
</dbReference>
<dbReference type="Pfam" id="PF17961">
    <property type="entry name" value="Big_8"/>
    <property type="match status" value="1"/>
</dbReference>
<dbReference type="InterPro" id="IPR019931">
    <property type="entry name" value="LPXTG_anchor"/>
</dbReference>
<evidence type="ECO:0000259" key="9">
    <source>
        <dbReference type="PROSITE" id="PS50847"/>
    </source>
</evidence>
<dbReference type="Gene3D" id="2.60.40.1280">
    <property type="match status" value="1"/>
</dbReference>
<dbReference type="InterPro" id="IPR011252">
    <property type="entry name" value="Fibrogen-bd_dom1"/>
</dbReference>
<dbReference type="EMBL" id="WHOB01000020">
    <property type="protein sequence ID" value="NOU78706.1"/>
    <property type="molecule type" value="Genomic_DNA"/>
</dbReference>
<feature type="compositionally biased region" description="Low complexity" evidence="7">
    <location>
        <begin position="1025"/>
        <end position="1078"/>
    </location>
</feature>
<feature type="transmembrane region" description="Helical" evidence="8">
    <location>
        <begin position="46"/>
        <end position="65"/>
    </location>
</feature>
<evidence type="ECO:0000256" key="5">
    <source>
        <dbReference type="ARBA" id="ARBA00022729"/>
    </source>
</evidence>
<dbReference type="InterPro" id="IPR041033">
    <property type="entry name" value="SpaA_PFL_dom_1"/>
</dbReference>
<feature type="region of interest" description="Disordered" evidence="7">
    <location>
        <begin position="1025"/>
        <end position="1083"/>
    </location>
</feature>
<sequence length="1207" mass="128237">MDAYARIHNDPSGGVFLPVRSAAIFSACSFHIKLKNGGFWEMVKKRTSLAIVIIMLFVQYAYGLGFTQQVKAEGIEQDRDIITSVSMAVYGPDGQTVTGSVYDVDSTVTLDYTWSLPNGHGYIQGDSFTFQLPEQFELFNDIQGGLVSDDGDVGTFTVSQSTHQVVMTFNDYIQSHDNVQGTLRINTKFDKQVISGSTVQQILFPINGGIQTISVAFKPSVGSTIEKKGVSSGFNADHIFWTVDVNKKLEPVSNAVVTDPVPAGLSLDSTVTLAVYQLNVLLDGTVTQGQLVDSGKYTADVSGGELVLRFTDPVITGAYRIAYTTQVVSDSLTSFTNTATFTGDGRDPVSSSATVVIERGGSIKKKAASYEWGKQTISWAIEYNYNKRTISAENAVLTDVFNQSQQLVADSLRIYPVTLDSAGGATKGTALTAGADYTVTPVVEGTNAGFKLEFADTVTSAYLIEYKTKAVDRVFSDTTITNTVSDSTYSDKATQLIRPAIIYKNLSGVNYATHVTDWKITLNGDNYPMSQVVVTDSFPYGGQKFIEGSLVVRNEAGTVLNASAYTLIAGSPAQPNAGFKVKFNSPISGTYTISYQTEFSNDWLTGTTDNFINVARIDWKDSANNVQWTEARGQFIPGPEVKNNGFKSGVYDASAKEITWTVGVNYNGKAIADPRVTDILNAGQSLLPGSLKVYRMNIAPGGAHSFGSELAASSYSYTVGSGNELQVDFDNAINSPYYVVFKTSLAGQLIGPTVANTANLLDGTKKVSKDLKASVDIPHGDEYVFKDGVQNGDKLQWTIAINRTQSHVKDAVITDVPSTNQILLPDTFHLYRTVTAVNGDVTKSGPELIKDTDYTLNISADAEGKQTFVLSFLQDIHSAYVLEYQSLIVANTGDKLVNTVNFSGNNVVLVTKETSKEIIVGVSSGSGTGSGVRGTLNVHKIDAGDSTKALAGATFDLYRLNGSDRVLVNTRTTDAAGNAVFNNIWLGSYVLIETAAPAGYVLDTSEHAVTIGSSAAVNLTLANTPAEQPTATPTPIPTATIAPTEAPTATPLPTVPPVETAGPTAAPTATNGPEATPNPTAPPVTPDITPVPTPAGTVVPGIIIDDLEIPAGPGLPATAQPSAPVAVVTPAPVTPAPEVSVDEDIPLGGVDIEDEDIPQGTVTATDSGGTLPQTGENSPLPIYMAGLGLILIGFVLHRVYRRNRNQE</sequence>
<dbReference type="InterPro" id="IPR013783">
    <property type="entry name" value="Ig-like_fold"/>
</dbReference>
<comment type="caution">
    <text evidence="10">The sequence shown here is derived from an EMBL/GenBank/DDBJ whole genome shotgun (WGS) entry which is preliminary data.</text>
</comment>
<evidence type="ECO:0000256" key="4">
    <source>
        <dbReference type="ARBA" id="ARBA00022525"/>
    </source>
</evidence>
<comment type="subcellular location">
    <subcellularLocation>
        <location evidence="1">Secreted</location>
        <location evidence="1">Cell wall</location>
        <topology evidence="1">Peptidoglycan-anchor</topology>
    </subcellularLocation>
</comment>
<evidence type="ECO:0000256" key="1">
    <source>
        <dbReference type="ARBA" id="ARBA00004168"/>
    </source>
</evidence>
<protein>
    <submittedName>
        <fullName evidence="10">LPXTG cell wall anchor domain-containing protein</fullName>
    </submittedName>
</protein>
<dbReference type="Pfam" id="PF05737">
    <property type="entry name" value="Collagen_bind"/>
    <property type="match status" value="5"/>
</dbReference>
<dbReference type="PANTHER" id="PTHR36108">
    <property type="entry name" value="COLOSSIN-B-RELATED"/>
    <property type="match status" value="1"/>
</dbReference>
<keyword evidence="8" id="KW-0812">Transmembrane</keyword>
<dbReference type="Pfam" id="PF17802">
    <property type="entry name" value="SpaA"/>
    <property type="match status" value="1"/>
</dbReference>
<dbReference type="SUPFAM" id="SSF49401">
    <property type="entry name" value="Bacterial adhesins"/>
    <property type="match status" value="6"/>
</dbReference>
<comment type="similarity">
    <text evidence="2">Belongs to the serine-aspartate repeat-containing protein (SDr) family.</text>
</comment>
<evidence type="ECO:0000313" key="11">
    <source>
        <dbReference type="Proteomes" id="UP000596857"/>
    </source>
</evidence>
<keyword evidence="11" id="KW-1185">Reference proteome</keyword>
<proteinExistence type="inferred from homology"/>
<keyword evidence="3" id="KW-0134">Cell wall</keyword>
<dbReference type="Proteomes" id="UP000596857">
    <property type="component" value="Unassembled WGS sequence"/>
</dbReference>
<evidence type="ECO:0000256" key="7">
    <source>
        <dbReference type="SAM" id="MobiDB-lite"/>
    </source>
</evidence>
<evidence type="ECO:0000256" key="3">
    <source>
        <dbReference type="ARBA" id="ARBA00022512"/>
    </source>
</evidence>
<keyword evidence="8" id="KW-0472">Membrane</keyword>
<organism evidence="10 11">
    <name type="scientific">Paenibacillus phytohabitans</name>
    <dbReference type="NCBI Taxonomy" id="2654978"/>
    <lineage>
        <taxon>Bacteria</taxon>
        <taxon>Bacillati</taxon>
        <taxon>Bacillota</taxon>
        <taxon>Bacilli</taxon>
        <taxon>Bacillales</taxon>
        <taxon>Paenibacillaceae</taxon>
        <taxon>Paenibacillus</taxon>
    </lineage>
</organism>
<dbReference type="NCBIfam" id="TIGR01167">
    <property type="entry name" value="LPXTG_anchor"/>
    <property type="match status" value="1"/>
</dbReference>